<dbReference type="Gene3D" id="3.40.50.1110">
    <property type="entry name" value="SGNH hydrolase"/>
    <property type="match status" value="1"/>
</dbReference>
<dbReference type="Proteomes" id="UP000256977">
    <property type="component" value="Unassembled WGS sequence"/>
</dbReference>
<keyword evidence="2" id="KW-1185">Reference proteome</keyword>
<dbReference type="OrthoDB" id="2558242at2"/>
<organism evidence="1 2">
    <name type="scientific">Cohnella phaseoli</name>
    <dbReference type="NCBI Taxonomy" id="456490"/>
    <lineage>
        <taxon>Bacteria</taxon>
        <taxon>Bacillati</taxon>
        <taxon>Bacillota</taxon>
        <taxon>Bacilli</taxon>
        <taxon>Bacillales</taxon>
        <taxon>Paenibacillaceae</taxon>
        <taxon>Cohnella</taxon>
    </lineage>
</organism>
<name>A0A3D9ITK1_9BACL</name>
<evidence type="ECO:0000313" key="1">
    <source>
        <dbReference type="EMBL" id="RED64446.1"/>
    </source>
</evidence>
<gene>
    <name evidence="1" type="ORF">DFP98_123118</name>
</gene>
<dbReference type="EMBL" id="QRDZ01000023">
    <property type="protein sequence ID" value="RED64446.1"/>
    <property type="molecule type" value="Genomic_DNA"/>
</dbReference>
<dbReference type="SUPFAM" id="SSF52266">
    <property type="entry name" value="SGNH hydrolase"/>
    <property type="match status" value="1"/>
</dbReference>
<comment type="caution">
    <text evidence="1">The sequence shown here is derived from an EMBL/GenBank/DDBJ whole genome shotgun (WGS) entry which is preliminary data.</text>
</comment>
<proteinExistence type="predicted"/>
<accession>A0A3D9ITK1</accession>
<dbReference type="InterPro" id="IPR036514">
    <property type="entry name" value="SGNH_hydro_sf"/>
</dbReference>
<dbReference type="AlphaFoldDB" id="A0A3D9ITK1"/>
<reference evidence="1 2" key="1">
    <citation type="submission" date="2018-07" db="EMBL/GenBank/DDBJ databases">
        <title>Genomic Encyclopedia of Type Strains, Phase III (KMG-III): the genomes of soil and plant-associated and newly described type strains.</title>
        <authorList>
            <person name="Whitman W."/>
        </authorList>
    </citation>
    <scope>NUCLEOTIDE SEQUENCE [LARGE SCALE GENOMIC DNA]</scope>
    <source>
        <strain evidence="1 2">CECT 7287</strain>
    </source>
</reference>
<dbReference type="RefSeq" id="WP_116063429.1">
    <property type="nucleotide sequence ID" value="NZ_QRDZ01000023.1"/>
</dbReference>
<sequence>MDVLPFLSKYALNMRASCFPALTARRRKHATTDLEILMLGDSHGWGQGAPGYDVIFPAYSSHMAVPYNKGFFAKLREHLLNKYDFYPSAIIPESDDRAEDSSPLIRGNYQIVRESIVEPVAAEGFYASRGEDRAAVKHLGDLAATDRFTDCLYAIVPEENGRGGAWCCVDMKAHATKAYIGVLAGRCGGRLEIFFREKGTGNRRNTGGYLYPQAEGYPRVTRLHQGQHVAIEVPEVEIGSTSVVLDTYRPDGDEEIVYCIDYGQKQIGRLCLSYGGAHPDAVGFEHPQVAAFGQARPALRIRGIVFDSCDVRNFSMGGHTVGQWLGDGTASFNDPSYPHMDELLRFVRFTPTLAVIQAPIVNEYLRQTPIDVLKSNLRALIEKLSRHLNPEGDRKTDILLFTTVGDKSVIFENAPSATIGYEEYFQAVQDFSVSNGYGFIDFERYFRENVSAQLLDYEFLYDDDIHPGPYANEFIGKMLAETIDLIM</sequence>
<evidence type="ECO:0000313" key="2">
    <source>
        <dbReference type="Proteomes" id="UP000256977"/>
    </source>
</evidence>
<protein>
    <submittedName>
        <fullName evidence="1">Uncharacterized protein</fullName>
    </submittedName>
</protein>